<reference evidence="1 2" key="1">
    <citation type="submission" date="2018-04" db="EMBL/GenBank/DDBJ databases">
        <title>Genomic Encyclopedia of Archaeal and Bacterial Type Strains, Phase II (KMG-II): from individual species to whole genera.</title>
        <authorList>
            <person name="Goeker M."/>
        </authorList>
    </citation>
    <scope>NUCLEOTIDE SEQUENCE [LARGE SCALE GENOMIC DNA]</scope>
    <source>
        <strain evidence="1 2">DSM 26809</strain>
    </source>
</reference>
<proteinExistence type="predicted"/>
<name>A0A2T5JA82_9SPHI</name>
<protein>
    <submittedName>
        <fullName evidence="1">Uncharacterized protein</fullName>
    </submittedName>
</protein>
<dbReference type="AlphaFoldDB" id="A0A2T5JA82"/>
<sequence length="228" mass="25431">MKLKNLSRLLIVVVVAGTGCSSCHVRNSQKRESSIDVSDAKFAFKNISSTKFVEHFVYDEKQDELFADPTKTKALVLLTDSERLKLLGPMMGPMFKEPPSYAVKLITAWYVAKQNKIGAFTPVVIHAECEHDYWFDAMVLLNANNGYVDGTALAEGPNVNDGDPEADLVSVWKAYADLGATIKCYRLIKTTYKDHNKRALIDSAVYQVEIAANGHFTKKQISSKQYTL</sequence>
<organism evidence="1 2">
    <name type="scientific">Mucilaginibacter yixingensis</name>
    <dbReference type="NCBI Taxonomy" id="1295612"/>
    <lineage>
        <taxon>Bacteria</taxon>
        <taxon>Pseudomonadati</taxon>
        <taxon>Bacteroidota</taxon>
        <taxon>Sphingobacteriia</taxon>
        <taxon>Sphingobacteriales</taxon>
        <taxon>Sphingobacteriaceae</taxon>
        <taxon>Mucilaginibacter</taxon>
    </lineage>
</organism>
<dbReference type="EMBL" id="QAOQ01000004">
    <property type="protein sequence ID" value="PTQ96968.1"/>
    <property type="molecule type" value="Genomic_DNA"/>
</dbReference>
<evidence type="ECO:0000313" key="1">
    <source>
        <dbReference type="EMBL" id="PTQ96968.1"/>
    </source>
</evidence>
<accession>A0A2T5JA82</accession>
<dbReference type="Proteomes" id="UP000244168">
    <property type="component" value="Unassembled WGS sequence"/>
</dbReference>
<dbReference type="PROSITE" id="PS51257">
    <property type="entry name" value="PROKAR_LIPOPROTEIN"/>
    <property type="match status" value="1"/>
</dbReference>
<dbReference type="RefSeq" id="WP_107828905.1">
    <property type="nucleotide sequence ID" value="NZ_CP160205.1"/>
</dbReference>
<comment type="caution">
    <text evidence="1">The sequence shown here is derived from an EMBL/GenBank/DDBJ whole genome shotgun (WGS) entry which is preliminary data.</text>
</comment>
<dbReference type="OrthoDB" id="804812at2"/>
<gene>
    <name evidence="1" type="ORF">C8P68_104462</name>
</gene>
<evidence type="ECO:0000313" key="2">
    <source>
        <dbReference type="Proteomes" id="UP000244168"/>
    </source>
</evidence>
<keyword evidence="2" id="KW-1185">Reference proteome</keyword>